<proteinExistence type="predicted"/>
<evidence type="ECO:0000313" key="3">
    <source>
        <dbReference type="Proteomes" id="UP001300745"/>
    </source>
</evidence>
<name>A0ABT3SA81_9MYCO</name>
<comment type="caution">
    <text evidence="2">The sequence shown here is derived from an EMBL/GenBank/DDBJ whole genome shotgun (WGS) entry which is preliminary data.</text>
</comment>
<reference evidence="2 3" key="1">
    <citation type="submission" date="2022-11" db="EMBL/GenBank/DDBJ databases">
        <title>Mycobacterium sp. nov.</title>
        <authorList>
            <person name="Papic B."/>
            <person name="Spicic S."/>
            <person name="Duvnjak S."/>
        </authorList>
    </citation>
    <scope>NUCLEOTIDE SEQUENCE [LARGE SCALE GENOMIC DNA]</scope>
    <source>
        <strain evidence="2 3">CVI_P4</strain>
    </source>
</reference>
<feature type="region of interest" description="Disordered" evidence="1">
    <location>
        <begin position="1"/>
        <end position="25"/>
    </location>
</feature>
<evidence type="ECO:0000256" key="1">
    <source>
        <dbReference type="SAM" id="MobiDB-lite"/>
    </source>
</evidence>
<dbReference type="EMBL" id="JAPJDO010000003">
    <property type="protein sequence ID" value="MCX2936028.1"/>
    <property type="molecule type" value="Genomic_DNA"/>
</dbReference>
<dbReference type="Proteomes" id="UP001300745">
    <property type="component" value="Unassembled WGS sequence"/>
</dbReference>
<dbReference type="RefSeq" id="WP_265995424.1">
    <property type="nucleotide sequence ID" value="NZ_JAPJDN010000003.1"/>
</dbReference>
<evidence type="ECO:0000313" key="2">
    <source>
        <dbReference type="EMBL" id="MCX2936028.1"/>
    </source>
</evidence>
<organism evidence="2 3">
    <name type="scientific">Mycobacterium pinniadriaticum</name>
    <dbReference type="NCBI Taxonomy" id="2994102"/>
    <lineage>
        <taxon>Bacteria</taxon>
        <taxon>Bacillati</taxon>
        <taxon>Actinomycetota</taxon>
        <taxon>Actinomycetes</taxon>
        <taxon>Mycobacteriales</taxon>
        <taxon>Mycobacteriaceae</taxon>
        <taxon>Mycobacterium</taxon>
    </lineage>
</organism>
<sequence>MSATGTTRKTTTAGSPRHIAFSARTTSRAAHSTAAAAVPAADVGPQHVLSGGELFLGGNYIELGLSSVGSFGSSTGRPAGFISGTPPGDHPDSIGFVFDADGFNSGADKALDFYVPDAPEERWSVGFNNSSYASFSALAGDSSNTSGLTDVAIADGSSGNTLSGTFSATVGGVLRVVQVHTFKVDDNYYKTTVTLTNVSGETLQNVEFMRSFDPDGTRSVGGDNTTVNTILGQIATDTFASVASASLEGDAYQVQTGHRAVGYFYSTDASAIVYTGGFTNPDPYEFDDANQATNYTTTEDDAIGIIFKVGDLKPNAPVTVSYYTGATIDDNPRVIEDDTGARPIKTVASTNPFITKFNSFLQSDEYKNWMTLAGGISSLVGLKALGTAVNLVNSAVHVYEGDWFAFGMDGVQAAGEGLMAAGAKSKIGFVYAAGAAVATIGYVAELAHETDWSDPGGTVNYAVTHPAETITEFAKATVQVGAHVGATVLGSLGGFLGIVRG</sequence>
<accession>A0ABT3SA81</accession>
<protein>
    <submittedName>
        <fullName evidence="2">Uncharacterized protein</fullName>
    </submittedName>
</protein>
<gene>
    <name evidence="2" type="ORF">ORI27_04910</name>
</gene>
<keyword evidence="3" id="KW-1185">Reference proteome</keyword>